<protein>
    <submittedName>
        <fullName evidence="3">Glycosyl hydrolase family 16</fullName>
    </submittedName>
</protein>
<reference evidence="3 4" key="2">
    <citation type="submission" date="2018-06" db="EMBL/GenBank/DDBJ databases">
        <title>Sequencing of bacterial isolates from soil warming experiment in Harvard Forest, Massachusetts, USA.</title>
        <authorList>
            <person name="Deangelis K.PhD."/>
        </authorList>
    </citation>
    <scope>NUCLEOTIDE SEQUENCE [LARGE SCALE GENOMIC DNA]</scope>
    <source>
        <strain evidence="3 4">GAS496</strain>
    </source>
</reference>
<evidence type="ECO:0000259" key="2">
    <source>
        <dbReference type="PROSITE" id="PS51762"/>
    </source>
</evidence>
<organism evidence="3 4">
    <name type="scientific">Mycolicibacterium moriokaense</name>
    <dbReference type="NCBI Taxonomy" id="39691"/>
    <lineage>
        <taxon>Bacteria</taxon>
        <taxon>Bacillati</taxon>
        <taxon>Actinomycetota</taxon>
        <taxon>Actinomycetes</taxon>
        <taxon>Mycobacteriales</taxon>
        <taxon>Mycobacteriaceae</taxon>
        <taxon>Mycolicibacterium</taxon>
    </lineage>
</organism>
<sequence length="333" mass="34764">MASSGPSASISTPAAPAVAMVTTTASVALAAATAIPRVLFSVLGTAFAPTQPENPVTPLSGVIELAGAGLRRSESATSDVASTPATAQIAQAAASTPATGPFFDDFLGPAGSAPNPLYWTYDLGGGGWGNNELETYTNLPANVRLDGQGHLVIQAQKTATGYTSARLTTQGLRDIGYGTLMARIKFPSGQGIWPAFWSLGSNVNSVGWPQSGEIDMMELPNIATTYHTALHGPFTTPQPGAYSVSTSGPAGVDLSADYHNYWVTRQPGVIVIGVDGWVRGIYTRWSMPAGDQWVFDAPQYAILNVAVGGNWPGPPDASTKFPATMLVDWVRYT</sequence>
<dbReference type="CDD" id="cd08023">
    <property type="entry name" value="GH16_laminarinase_like"/>
    <property type="match status" value="1"/>
</dbReference>
<dbReference type="GO" id="GO:0005975">
    <property type="term" value="P:carbohydrate metabolic process"/>
    <property type="evidence" value="ECO:0007669"/>
    <property type="project" value="InterPro"/>
</dbReference>
<dbReference type="GO" id="GO:0004553">
    <property type="term" value="F:hydrolase activity, hydrolyzing O-glycosyl compounds"/>
    <property type="evidence" value="ECO:0007669"/>
    <property type="project" value="InterPro"/>
</dbReference>
<dbReference type="EMBL" id="QJJU01000050">
    <property type="protein sequence ID" value="PXW96900.1"/>
    <property type="molecule type" value="Genomic_DNA"/>
</dbReference>
<evidence type="ECO:0000313" key="4">
    <source>
        <dbReference type="Proteomes" id="UP000247781"/>
    </source>
</evidence>
<name>A0A318H5U6_9MYCO</name>
<proteinExistence type="inferred from homology"/>
<gene>
    <name evidence="3" type="ORF">C8E89_15010</name>
</gene>
<dbReference type="PANTHER" id="PTHR10963">
    <property type="entry name" value="GLYCOSYL HYDROLASE-RELATED"/>
    <property type="match status" value="1"/>
</dbReference>
<dbReference type="InterPro" id="IPR050546">
    <property type="entry name" value="Glycosyl_Hydrlase_16"/>
</dbReference>
<keyword evidence="4" id="KW-1185">Reference proteome</keyword>
<dbReference type="AlphaFoldDB" id="A0A318H5U6"/>
<reference evidence="4" key="1">
    <citation type="submission" date="2018-05" db="EMBL/GenBank/DDBJ databases">
        <authorList>
            <person name="Deangelis K."/>
            <person name="Huntemann M."/>
            <person name="Clum A."/>
            <person name="Pillay M."/>
            <person name="Palaniappan K."/>
            <person name="Varghese N."/>
            <person name="Mikhailova N."/>
            <person name="Stamatis D."/>
            <person name="Reddy T."/>
            <person name="Daum C."/>
            <person name="Shapiro N."/>
            <person name="Ivanova N."/>
            <person name="Kyrpides N."/>
            <person name="Woyke T."/>
        </authorList>
    </citation>
    <scope>NUCLEOTIDE SEQUENCE [LARGE SCALE GENOMIC DNA]</scope>
    <source>
        <strain evidence="4">GAS496</strain>
    </source>
</reference>
<dbReference type="PROSITE" id="PS51762">
    <property type="entry name" value="GH16_2"/>
    <property type="match status" value="1"/>
</dbReference>
<comment type="caution">
    <text evidence="3">The sequence shown here is derived from an EMBL/GenBank/DDBJ whole genome shotgun (WGS) entry which is preliminary data.</text>
</comment>
<dbReference type="Gene3D" id="2.60.120.200">
    <property type="match status" value="1"/>
</dbReference>
<dbReference type="SUPFAM" id="SSF49899">
    <property type="entry name" value="Concanavalin A-like lectins/glucanases"/>
    <property type="match status" value="1"/>
</dbReference>
<feature type="domain" description="GH16" evidence="2">
    <location>
        <begin position="76"/>
        <end position="333"/>
    </location>
</feature>
<dbReference type="Proteomes" id="UP000247781">
    <property type="component" value="Unassembled WGS sequence"/>
</dbReference>
<comment type="similarity">
    <text evidence="1">Belongs to the glycosyl hydrolase 16 family.</text>
</comment>
<dbReference type="PANTHER" id="PTHR10963:SF55">
    <property type="entry name" value="GLYCOSIDE HYDROLASE FAMILY 16 PROTEIN"/>
    <property type="match status" value="1"/>
</dbReference>
<dbReference type="InterPro" id="IPR000757">
    <property type="entry name" value="Beta-glucanase-like"/>
</dbReference>
<evidence type="ECO:0000256" key="1">
    <source>
        <dbReference type="ARBA" id="ARBA00006865"/>
    </source>
</evidence>
<evidence type="ECO:0000313" key="3">
    <source>
        <dbReference type="EMBL" id="PXW96900.1"/>
    </source>
</evidence>
<dbReference type="InterPro" id="IPR013320">
    <property type="entry name" value="ConA-like_dom_sf"/>
</dbReference>
<accession>A0A318H5U6</accession>
<dbReference type="Pfam" id="PF00722">
    <property type="entry name" value="Glyco_hydro_16"/>
    <property type="match status" value="1"/>
</dbReference>
<keyword evidence="3" id="KW-0378">Hydrolase</keyword>